<dbReference type="InterPro" id="IPR025662">
    <property type="entry name" value="Sigma_54_int_dom_ATP-bd_1"/>
</dbReference>
<keyword evidence="4" id="KW-0805">Transcription regulation</keyword>
<keyword evidence="2" id="KW-0067">ATP-binding</keyword>
<dbReference type="InterPro" id="IPR058031">
    <property type="entry name" value="AAA_lid_NorR"/>
</dbReference>
<dbReference type="CDD" id="cd00009">
    <property type="entry name" value="AAA"/>
    <property type="match status" value="1"/>
</dbReference>
<evidence type="ECO:0000313" key="8">
    <source>
        <dbReference type="EMBL" id="QQP90801.1"/>
    </source>
</evidence>
<name>A0ABX7B8U7_9PROT</name>
<dbReference type="InterPro" id="IPR002078">
    <property type="entry name" value="Sigma_54_int"/>
</dbReference>
<dbReference type="PROSITE" id="PS50045">
    <property type="entry name" value="SIGMA54_INTERACT_4"/>
    <property type="match status" value="1"/>
</dbReference>
<sequence length="645" mass="69882">MPKTGIGAAMPPRAAAHADEASIMRAWEDFLAGVDSHPPVRNVVVNSWRRSLESGVNAHGSSAPLAVRDDGLHHLRIRNRDLLTAAAGTLAEAVDLFIGTGSIMLVTDPEGVVLTTVGDRATLEAGREIHLEPGGAWHESVAGTNGIGTALVTRQPVLVHATEHFCAGVKSWTCAAAPIRDPIDGSLVGLLDISGPRQTFQRHNLALAVVAARQVEWAMADQARQERVKLLEACVAKLPTWVEDGIIAVDRKGRVLHMSERARGLLEHGTGPARVVLDKESRVASLDPSCWPAEWTKPLTVDGETLGALLVIPAKPRRTAKSAGPRHEGDARRGSFAAIVGSSPSVRDAIDRARRLAGRRAPVLIEGETGTGKELFARAIHGEGAASPSDPFVAFNCGAVSKELVASELFGYVRGAFTGAATEGRLGRFELAHGGTLCLDEIGELPLDLQPYLLRVLEEGIVYRVGDSEPRHVDVRLIAMTNRNLRDEVAAGRFRQDLYYRISVTTVRIPPLRDRAGDTDLLVPHFNDLLARRHGLTPKRFEPAVMDALRRHSWPGNVRELRNVVESLLLMSDEETVTLADLPPDIVPAPAEPAAGHRLDRLERQAIEATIAAHTGNLTSAARELGISRTTLYRKMEQYGLERYQ</sequence>
<evidence type="ECO:0000313" key="9">
    <source>
        <dbReference type="Proteomes" id="UP000595197"/>
    </source>
</evidence>
<evidence type="ECO:0000256" key="1">
    <source>
        <dbReference type="ARBA" id="ARBA00022741"/>
    </source>
</evidence>
<dbReference type="InterPro" id="IPR003593">
    <property type="entry name" value="AAA+_ATPase"/>
</dbReference>
<keyword evidence="5" id="KW-0238">DNA-binding</keyword>
<dbReference type="Pfam" id="PF25601">
    <property type="entry name" value="AAA_lid_14"/>
    <property type="match status" value="1"/>
</dbReference>
<keyword evidence="9" id="KW-1185">Reference proteome</keyword>
<dbReference type="InterPro" id="IPR003018">
    <property type="entry name" value="GAF"/>
</dbReference>
<dbReference type="Gene3D" id="1.10.10.60">
    <property type="entry name" value="Homeodomain-like"/>
    <property type="match status" value="1"/>
</dbReference>
<dbReference type="Proteomes" id="UP000595197">
    <property type="component" value="Chromosome"/>
</dbReference>
<dbReference type="Gene3D" id="3.30.450.40">
    <property type="match status" value="1"/>
</dbReference>
<dbReference type="PROSITE" id="PS00675">
    <property type="entry name" value="SIGMA54_INTERACT_1"/>
    <property type="match status" value="1"/>
</dbReference>
<evidence type="ECO:0000259" key="7">
    <source>
        <dbReference type="PROSITE" id="PS50045"/>
    </source>
</evidence>
<dbReference type="PANTHER" id="PTHR32071">
    <property type="entry name" value="TRANSCRIPTIONAL REGULATORY PROTEIN"/>
    <property type="match status" value="1"/>
</dbReference>
<dbReference type="EMBL" id="CP067420">
    <property type="protein sequence ID" value="QQP90801.1"/>
    <property type="molecule type" value="Genomic_DNA"/>
</dbReference>
<dbReference type="InterPro" id="IPR029016">
    <property type="entry name" value="GAF-like_dom_sf"/>
</dbReference>
<dbReference type="InterPro" id="IPR025944">
    <property type="entry name" value="Sigma_54_int_dom_CS"/>
</dbReference>
<dbReference type="InterPro" id="IPR009057">
    <property type="entry name" value="Homeodomain-like_sf"/>
</dbReference>
<organism evidence="8 9">
    <name type="scientific">Skermanella cutis</name>
    <dbReference type="NCBI Taxonomy" id="2775420"/>
    <lineage>
        <taxon>Bacteria</taxon>
        <taxon>Pseudomonadati</taxon>
        <taxon>Pseudomonadota</taxon>
        <taxon>Alphaproteobacteria</taxon>
        <taxon>Rhodospirillales</taxon>
        <taxon>Azospirillaceae</taxon>
        <taxon>Skermanella</taxon>
    </lineage>
</organism>
<dbReference type="Pfam" id="PF00158">
    <property type="entry name" value="Sigma54_activat"/>
    <property type="match status" value="1"/>
</dbReference>
<dbReference type="PANTHER" id="PTHR32071:SF81">
    <property type="entry name" value="PROPIONATE CATABOLISM OPERON REGULATORY PROTEIN"/>
    <property type="match status" value="1"/>
</dbReference>
<dbReference type="InterPro" id="IPR002197">
    <property type="entry name" value="HTH_Fis"/>
</dbReference>
<keyword evidence="3" id="KW-0902">Two-component regulatory system</keyword>
<evidence type="ECO:0000256" key="2">
    <source>
        <dbReference type="ARBA" id="ARBA00022840"/>
    </source>
</evidence>
<dbReference type="PROSITE" id="PS00688">
    <property type="entry name" value="SIGMA54_INTERACT_3"/>
    <property type="match status" value="1"/>
</dbReference>
<keyword evidence="6" id="KW-0804">Transcription</keyword>
<evidence type="ECO:0000256" key="3">
    <source>
        <dbReference type="ARBA" id="ARBA00023012"/>
    </source>
</evidence>
<dbReference type="Gene3D" id="1.10.8.60">
    <property type="match status" value="1"/>
</dbReference>
<dbReference type="PRINTS" id="PR01590">
    <property type="entry name" value="HTHFIS"/>
</dbReference>
<keyword evidence="1" id="KW-0547">Nucleotide-binding</keyword>
<dbReference type="RefSeq" id="WP_201078136.1">
    <property type="nucleotide sequence ID" value="NZ_CP067420.1"/>
</dbReference>
<dbReference type="SUPFAM" id="SSF46689">
    <property type="entry name" value="Homeodomain-like"/>
    <property type="match status" value="1"/>
</dbReference>
<dbReference type="SMART" id="SM00382">
    <property type="entry name" value="AAA"/>
    <property type="match status" value="1"/>
</dbReference>
<dbReference type="Pfam" id="PF02954">
    <property type="entry name" value="HTH_8"/>
    <property type="match status" value="1"/>
</dbReference>
<gene>
    <name evidence="8" type="ORF">IGS68_06130</name>
</gene>
<evidence type="ECO:0000256" key="6">
    <source>
        <dbReference type="ARBA" id="ARBA00023163"/>
    </source>
</evidence>
<evidence type="ECO:0000256" key="5">
    <source>
        <dbReference type="ARBA" id="ARBA00023125"/>
    </source>
</evidence>
<protein>
    <submittedName>
        <fullName evidence="8">Sigma-54-dependent Fis family transcriptional regulator</fullName>
    </submittedName>
</protein>
<dbReference type="SUPFAM" id="SSF52540">
    <property type="entry name" value="P-loop containing nucleoside triphosphate hydrolases"/>
    <property type="match status" value="1"/>
</dbReference>
<feature type="domain" description="Sigma-54 factor interaction" evidence="7">
    <location>
        <begin position="339"/>
        <end position="570"/>
    </location>
</feature>
<proteinExistence type="predicted"/>
<dbReference type="Pfam" id="PF01590">
    <property type="entry name" value="GAF"/>
    <property type="match status" value="1"/>
</dbReference>
<accession>A0ABX7B8U7</accession>
<dbReference type="Gene3D" id="3.40.50.300">
    <property type="entry name" value="P-loop containing nucleotide triphosphate hydrolases"/>
    <property type="match status" value="1"/>
</dbReference>
<evidence type="ECO:0000256" key="4">
    <source>
        <dbReference type="ARBA" id="ARBA00023015"/>
    </source>
</evidence>
<reference evidence="8" key="1">
    <citation type="submission" date="2021-02" db="EMBL/GenBank/DDBJ databases">
        <title>Skermanella TT6 skin isolate.</title>
        <authorList>
            <person name="Lee K."/>
            <person name="Ganzorig M."/>
        </authorList>
    </citation>
    <scope>NUCLEOTIDE SEQUENCE</scope>
    <source>
        <strain evidence="8">TT6</strain>
    </source>
</reference>
<dbReference type="InterPro" id="IPR027417">
    <property type="entry name" value="P-loop_NTPase"/>
</dbReference>